<keyword evidence="1" id="KW-0472">Membrane</keyword>
<comment type="caution">
    <text evidence="2">The sequence shown here is derived from an EMBL/GenBank/DDBJ whole genome shotgun (WGS) entry which is preliminary data.</text>
</comment>
<feature type="transmembrane region" description="Helical" evidence="1">
    <location>
        <begin position="45"/>
        <end position="64"/>
    </location>
</feature>
<evidence type="ECO:0000256" key="1">
    <source>
        <dbReference type="SAM" id="Phobius"/>
    </source>
</evidence>
<dbReference type="EMBL" id="PHAH01000017">
    <property type="protein sequence ID" value="PKM88466.1"/>
    <property type="molecule type" value="Genomic_DNA"/>
</dbReference>
<feature type="transmembrane region" description="Helical" evidence="1">
    <location>
        <begin position="84"/>
        <end position="106"/>
    </location>
</feature>
<gene>
    <name evidence="2" type="ORF">CVU83_01665</name>
</gene>
<keyword evidence="1" id="KW-1133">Transmembrane helix</keyword>
<feature type="transmembrane region" description="Helical" evidence="1">
    <location>
        <begin position="126"/>
        <end position="145"/>
    </location>
</feature>
<keyword evidence="1" id="KW-0812">Transmembrane</keyword>
<dbReference type="AlphaFoldDB" id="A0A2N2E195"/>
<evidence type="ECO:0000313" key="2">
    <source>
        <dbReference type="EMBL" id="PKM88466.1"/>
    </source>
</evidence>
<accession>A0A2N2E195</accession>
<dbReference type="Proteomes" id="UP000233325">
    <property type="component" value="Unassembled WGS sequence"/>
</dbReference>
<evidence type="ECO:0000313" key="3">
    <source>
        <dbReference type="Proteomes" id="UP000233325"/>
    </source>
</evidence>
<proteinExistence type="predicted"/>
<name>A0A2N2E195_9BACT</name>
<organism evidence="2 3">
    <name type="scientific">Candidatus Falkowbacteria bacterium HGW-Falkowbacteria-2</name>
    <dbReference type="NCBI Taxonomy" id="2013769"/>
    <lineage>
        <taxon>Bacteria</taxon>
        <taxon>Candidatus Falkowiibacteriota</taxon>
    </lineage>
</organism>
<reference evidence="2 3" key="1">
    <citation type="journal article" date="2017" name="ISME J.">
        <title>Potential for microbial H2 and metal transformations associated with novel bacteria and archaea in deep terrestrial subsurface sediments.</title>
        <authorList>
            <person name="Hernsdorf A.W."/>
            <person name="Amano Y."/>
            <person name="Miyakawa K."/>
            <person name="Ise K."/>
            <person name="Suzuki Y."/>
            <person name="Anantharaman K."/>
            <person name="Probst A."/>
            <person name="Burstein D."/>
            <person name="Thomas B.C."/>
            <person name="Banfield J.F."/>
        </authorList>
    </citation>
    <scope>NUCLEOTIDE SEQUENCE [LARGE SCALE GENOMIC DNA]</scope>
    <source>
        <strain evidence="2">HGW-Falkowbacteria-2</strain>
    </source>
</reference>
<sequence length="156" mass="18373">MATKHDFRHWDEWLFIISFVVFLLVIINVSLTNLLTDGEKSLTELALAGLIIVHIPIVYTQFMFISGQKGKLFFSEELELIPTWFLLIFMFPLFNQMMFEFIRSFYLLFNLPEYDEITFFPDNYTFHLLGGLAVYIIIAVVSVAYRQILKKKTPLK</sequence>
<feature type="transmembrane region" description="Helical" evidence="1">
    <location>
        <begin position="12"/>
        <end position="33"/>
    </location>
</feature>
<protein>
    <submittedName>
        <fullName evidence="2">Uncharacterized protein</fullName>
    </submittedName>
</protein>